<comment type="caution">
    <text evidence="4">The sequence shown here is derived from an EMBL/GenBank/DDBJ whole genome shotgun (WGS) entry which is preliminary data.</text>
</comment>
<dbReference type="InterPro" id="IPR002475">
    <property type="entry name" value="Bcl2-like"/>
</dbReference>
<evidence type="ECO:0000256" key="1">
    <source>
        <dbReference type="ARBA" id="ARBA00022553"/>
    </source>
</evidence>
<evidence type="ECO:0000313" key="5">
    <source>
        <dbReference type="Proteomes" id="UP001176940"/>
    </source>
</evidence>
<proteinExistence type="predicted"/>
<evidence type="ECO:0000256" key="2">
    <source>
        <dbReference type="ARBA" id="ARBA00022703"/>
    </source>
</evidence>
<evidence type="ECO:0000256" key="3">
    <source>
        <dbReference type="SAM" id="MobiDB-lite"/>
    </source>
</evidence>
<reference evidence="4" key="1">
    <citation type="submission" date="2023-07" db="EMBL/GenBank/DDBJ databases">
        <authorList>
            <person name="Stuckert A."/>
        </authorList>
    </citation>
    <scope>NUCLEOTIDE SEQUENCE</scope>
</reference>
<feature type="region of interest" description="Disordered" evidence="3">
    <location>
        <begin position="74"/>
        <end position="133"/>
    </location>
</feature>
<feature type="region of interest" description="Disordered" evidence="3">
    <location>
        <begin position="1"/>
        <end position="23"/>
    </location>
</feature>
<organism evidence="4 5">
    <name type="scientific">Ranitomeya imitator</name>
    <name type="common">mimic poison frog</name>
    <dbReference type="NCBI Taxonomy" id="111125"/>
    <lineage>
        <taxon>Eukaryota</taxon>
        <taxon>Metazoa</taxon>
        <taxon>Chordata</taxon>
        <taxon>Craniata</taxon>
        <taxon>Vertebrata</taxon>
        <taxon>Euteleostomi</taxon>
        <taxon>Amphibia</taxon>
        <taxon>Batrachia</taxon>
        <taxon>Anura</taxon>
        <taxon>Neobatrachia</taxon>
        <taxon>Hyloidea</taxon>
        <taxon>Dendrobatidae</taxon>
        <taxon>Dendrobatinae</taxon>
        <taxon>Ranitomeya</taxon>
    </lineage>
</organism>
<keyword evidence="1" id="KW-0597">Phosphoprotein</keyword>
<sequence>MYVRCRHKNPTELEKPDGKTGKPSMVSVADDALDEVSLQDEDAVEFRMFMVYAQRNMSRSNYQELLRTNSALNRNVSSNGEGRAAAAASSASPKKEKKKKSLRRLLTPKCLQPQRDKQEVAPQSPEDNDDARVRGVVRSMSAIVKALEKQDRERVEFRTIRRMSSVQHDGDGEENLIADIIIQEQKLLQRLRNFWSYDFFQRLTETYVGQMVPASEAEDVPQSSKIALCVHATTKLTAIGSHPMNKMFGFGARYLKENYSQWIKDHGGWERAMESPDTQEEEEEE</sequence>
<dbReference type="Gene3D" id="1.10.437.10">
    <property type="entry name" value="Blc2-like"/>
    <property type="match status" value="1"/>
</dbReference>
<dbReference type="PROSITE" id="PS50062">
    <property type="entry name" value="BCL2_FAMILY"/>
    <property type="match status" value="1"/>
</dbReference>
<dbReference type="SUPFAM" id="SSF56854">
    <property type="entry name" value="Bcl-2 inhibitors of programmed cell death"/>
    <property type="match status" value="1"/>
</dbReference>
<dbReference type="EMBL" id="CAUEEQ010030739">
    <property type="protein sequence ID" value="CAJ0949831.1"/>
    <property type="molecule type" value="Genomic_DNA"/>
</dbReference>
<dbReference type="InterPro" id="IPR036834">
    <property type="entry name" value="Bcl-2-like_sf"/>
</dbReference>
<gene>
    <name evidence="4" type="ORF">RIMI_LOCUS12770142</name>
</gene>
<dbReference type="PANTHER" id="PTHR14965:SF1">
    <property type="entry name" value="APOPTOSIS FACILITATOR BCL-2-LIKE PROTEIN 14"/>
    <property type="match status" value="1"/>
</dbReference>
<feature type="compositionally biased region" description="Basic and acidic residues" evidence="3">
    <location>
        <begin position="9"/>
        <end position="20"/>
    </location>
</feature>
<name>A0ABN9LSV1_9NEOB</name>
<evidence type="ECO:0008006" key="6">
    <source>
        <dbReference type="Google" id="ProtNLM"/>
    </source>
</evidence>
<protein>
    <recommendedName>
        <fullName evidence="6">Apoptosis facilitator Bcl-2-like protein 14</fullName>
    </recommendedName>
</protein>
<dbReference type="Proteomes" id="UP001176940">
    <property type="component" value="Unassembled WGS sequence"/>
</dbReference>
<keyword evidence="5" id="KW-1185">Reference proteome</keyword>
<dbReference type="PANTHER" id="PTHR14965">
    <property type="entry name" value="SI:CH73-248E21.1"/>
    <property type="match status" value="1"/>
</dbReference>
<keyword evidence="2" id="KW-0053">Apoptosis</keyword>
<accession>A0ABN9LSV1</accession>
<evidence type="ECO:0000313" key="4">
    <source>
        <dbReference type="EMBL" id="CAJ0949831.1"/>
    </source>
</evidence>